<dbReference type="SMART" id="SM00316">
    <property type="entry name" value="S1"/>
    <property type="match status" value="1"/>
</dbReference>
<dbReference type="InterPro" id="IPR037027">
    <property type="entry name" value="YqgF/RNaseH-like_dom_sf"/>
</dbReference>
<sequence>MIDAKTLPTEALLQITTSLNISMHSLVAVIALLDEGGTVPFIARYRKEVTGNLDEVQIRAIEEKLAYLRDLLSRRTTVLASILEQGKLTDELKARIEATFDRSELEDLYLPYRPKRRTKATIARDKGLEPLADYLWNQQPVELSLHDLAATFVSPEKEVATVADALEGARHIIAERISEDADLRKLTRHLMFEEGIIQSRRALDSVDEQEKFKMYYEYSEPVKTIPSHRMLAIRRGEEESVLYFLIELDPLRVTAQLRSRILRTEGDWTPQLELAIDDCWKRLLNPSVQGEIRLELKKRSDADAIQVFRDNLQNLLLAAPAGPISVLGIDPGLRTGCKVAVVDETGKFLAHDVLYLSSSKSAATGAAERLVAMLAKYNVRAIAIGNGTASRETDSFVRDTLRDNHLDNIFSVTVSESGASIYSASDIARQEFPDLDLTVRGAISIARRLQDPLSELVKVDPKSIGVGQYQHDVDQRQLQQSLETAIESCVNRVGVDLNTSSWTLLRYVAGVTERVALNIVAYRDEHGRFRSRKQLNKVPGIGAKTFEQAAGFLRIRNGEDPLDGTAVHPESYRVVEQIARSLGTPIGELVANPALLTKVDARQIDAGTFTVKDILEELRKPGRDPREQFIAPSFNEQVREFADVQPEMILEGVVTNVTKFGAFVDIGVHQDGLVHISELSNRYIKDPSEAVKAGQIVKVKVLSADVKTKRIALSMKALMGGTRVTMPTAAVAKAGAVSPQKNRNFPPPRQAARTIPPPEVSLSEKLAMLSTKWKVS</sequence>
<dbReference type="Gene3D" id="2.40.50.140">
    <property type="entry name" value="Nucleic acid-binding proteins"/>
    <property type="match status" value="1"/>
</dbReference>
<keyword evidence="4" id="KW-1185">Reference proteome</keyword>
<dbReference type="SUPFAM" id="SSF53098">
    <property type="entry name" value="Ribonuclease H-like"/>
    <property type="match status" value="1"/>
</dbReference>
<evidence type="ECO:0000259" key="2">
    <source>
        <dbReference type="PROSITE" id="PS50126"/>
    </source>
</evidence>
<dbReference type="InterPro" id="IPR044146">
    <property type="entry name" value="S1_Tex"/>
</dbReference>
<evidence type="ECO:0000313" key="3">
    <source>
        <dbReference type="EMBL" id="MBB5059650.1"/>
    </source>
</evidence>
<feature type="region of interest" description="Disordered" evidence="1">
    <location>
        <begin position="735"/>
        <end position="755"/>
    </location>
</feature>
<dbReference type="InterPro" id="IPR050437">
    <property type="entry name" value="Ribos_protein_bS1-like"/>
</dbReference>
<proteinExistence type="predicted"/>
<protein>
    <recommendedName>
        <fullName evidence="2">S1 motif domain-containing protein</fullName>
    </recommendedName>
</protein>
<dbReference type="Pfam" id="PF16921">
    <property type="entry name" value="Tex_YqgF"/>
    <property type="match status" value="1"/>
</dbReference>
<comment type="caution">
    <text evidence="3">The sequence shown here is derived from an EMBL/GenBank/DDBJ whole genome shotgun (WGS) entry which is preliminary data.</text>
</comment>
<dbReference type="Gene3D" id="3.30.420.140">
    <property type="entry name" value="YqgF/RNase H-like domain"/>
    <property type="match status" value="1"/>
</dbReference>
<dbReference type="GO" id="GO:0006139">
    <property type="term" value="P:nucleobase-containing compound metabolic process"/>
    <property type="evidence" value="ECO:0007669"/>
    <property type="project" value="InterPro"/>
</dbReference>
<organism evidence="3 4">
    <name type="scientific">Granulicella aggregans</name>
    <dbReference type="NCBI Taxonomy" id="474949"/>
    <lineage>
        <taxon>Bacteria</taxon>
        <taxon>Pseudomonadati</taxon>
        <taxon>Acidobacteriota</taxon>
        <taxon>Terriglobia</taxon>
        <taxon>Terriglobales</taxon>
        <taxon>Acidobacteriaceae</taxon>
        <taxon>Granulicella</taxon>
    </lineage>
</organism>
<dbReference type="InterPro" id="IPR012340">
    <property type="entry name" value="NA-bd_OB-fold"/>
</dbReference>
<dbReference type="PANTHER" id="PTHR10724">
    <property type="entry name" value="30S RIBOSOMAL PROTEIN S1"/>
    <property type="match status" value="1"/>
</dbReference>
<dbReference type="GO" id="GO:0003735">
    <property type="term" value="F:structural constituent of ribosome"/>
    <property type="evidence" value="ECO:0007669"/>
    <property type="project" value="TreeGrafter"/>
</dbReference>
<feature type="domain" description="S1 motif" evidence="2">
    <location>
        <begin position="647"/>
        <end position="716"/>
    </location>
</feature>
<feature type="compositionally biased region" description="Pro residues" evidence="1">
    <location>
        <begin position="745"/>
        <end position="755"/>
    </location>
</feature>
<dbReference type="Pfam" id="PF17674">
    <property type="entry name" value="HHH_9"/>
    <property type="match status" value="1"/>
</dbReference>
<dbReference type="InterPro" id="IPR010994">
    <property type="entry name" value="RuvA_2-like"/>
</dbReference>
<name>A0A7W7ZGS7_9BACT</name>
<dbReference type="InterPro" id="IPR012337">
    <property type="entry name" value="RNaseH-like_sf"/>
</dbReference>
<dbReference type="AlphaFoldDB" id="A0A7W7ZGS7"/>
<dbReference type="InterPro" id="IPR023319">
    <property type="entry name" value="Tex-like_HTH_dom_sf"/>
</dbReference>
<dbReference type="Proteomes" id="UP000540989">
    <property type="component" value="Unassembled WGS sequence"/>
</dbReference>
<dbReference type="FunFam" id="1.10.150.310:FF:000002">
    <property type="entry name" value="Putative transcription modulator/accessory protein"/>
    <property type="match status" value="1"/>
</dbReference>
<dbReference type="GO" id="GO:0006412">
    <property type="term" value="P:translation"/>
    <property type="evidence" value="ECO:0007669"/>
    <property type="project" value="TreeGrafter"/>
</dbReference>
<dbReference type="Gene3D" id="1.10.150.310">
    <property type="entry name" value="Tex RuvX-like domain-like"/>
    <property type="match status" value="1"/>
</dbReference>
<dbReference type="SMART" id="SM00732">
    <property type="entry name" value="YqgFc"/>
    <property type="match status" value="1"/>
</dbReference>
<dbReference type="SUPFAM" id="SSF50249">
    <property type="entry name" value="Nucleic acid-binding proteins"/>
    <property type="match status" value="1"/>
</dbReference>
<dbReference type="Pfam" id="PF09371">
    <property type="entry name" value="Tex_N"/>
    <property type="match status" value="1"/>
</dbReference>
<dbReference type="InterPro" id="IPR006641">
    <property type="entry name" value="YqgF/RNaseH-like_dom"/>
</dbReference>
<dbReference type="Gene3D" id="1.10.3500.10">
    <property type="entry name" value="Tex N-terminal region-like"/>
    <property type="match status" value="1"/>
</dbReference>
<evidence type="ECO:0000256" key="1">
    <source>
        <dbReference type="SAM" id="MobiDB-lite"/>
    </source>
</evidence>
<dbReference type="InterPro" id="IPR041692">
    <property type="entry name" value="HHH_9"/>
</dbReference>
<dbReference type="InterPro" id="IPR018974">
    <property type="entry name" value="Tex-like_N"/>
</dbReference>
<dbReference type="Pfam" id="PF00575">
    <property type="entry name" value="S1"/>
    <property type="match status" value="1"/>
</dbReference>
<dbReference type="GO" id="GO:0003729">
    <property type="term" value="F:mRNA binding"/>
    <property type="evidence" value="ECO:0007669"/>
    <property type="project" value="TreeGrafter"/>
</dbReference>
<dbReference type="GO" id="GO:0005737">
    <property type="term" value="C:cytoplasm"/>
    <property type="evidence" value="ECO:0007669"/>
    <property type="project" value="UniProtKB-ARBA"/>
</dbReference>
<dbReference type="Gene3D" id="1.10.10.650">
    <property type="entry name" value="RuvA domain 2-like"/>
    <property type="match status" value="1"/>
</dbReference>
<dbReference type="SUPFAM" id="SSF47781">
    <property type="entry name" value="RuvA domain 2-like"/>
    <property type="match status" value="2"/>
</dbReference>
<dbReference type="InterPro" id="IPR023323">
    <property type="entry name" value="Tex-like_dom_sf"/>
</dbReference>
<dbReference type="InterPro" id="IPR032639">
    <property type="entry name" value="Tex_YqgF"/>
</dbReference>
<dbReference type="CDD" id="cd05685">
    <property type="entry name" value="S1_Tex"/>
    <property type="match status" value="1"/>
</dbReference>
<dbReference type="Pfam" id="PF22706">
    <property type="entry name" value="Tex_central_region"/>
    <property type="match status" value="1"/>
</dbReference>
<dbReference type="PROSITE" id="PS50126">
    <property type="entry name" value="S1"/>
    <property type="match status" value="1"/>
</dbReference>
<dbReference type="PANTHER" id="PTHR10724:SF10">
    <property type="entry name" value="S1 RNA-BINDING DOMAIN-CONTAINING PROTEIN 1"/>
    <property type="match status" value="1"/>
</dbReference>
<dbReference type="InterPro" id="IPR003029">
    <property type="entry name" value="S1_domain"/>
</dbReference>
<dbReference type="SUPFAM" id="SSF158832">
    <property type="entry name" value="Tex N-terminal region-like"/>
    <property type="match status" value="1"/>
</dbReference>
<evidence type="ECO:0000313" key="4">
    <source>
        <dbReference type="Proteomes" id="UP000540989"/>
    </source>
</evidence>
<dbReference type="Pfam" id="PF12836">
    <property type="entry name" value="HHH_3"/>
    <property type="match status" value="1"/>
</dbReference>
<dbReference type="InterPro" id="IPR055179">
    <property type="entry name" value="Tex-like_central_region"/>
</dbReference>
<dbReference type="FunFam" id="3.30.420.140:FF:000001">
    <property type="entry name" value="RNA-binding transcriptional accessory protein"/>
    <property type="match status" value="1"/>
</dbReference>
<gene>
    <name evidence="3" type="ORF">HDF16_004376</name>
</gene>
<dbReference type="FunFam" id="2.40.50.140:FF:000051">
    <property type="entry name" value="RNA-binding transcriptional accessory protein"/>
    <property type="match status" value="1"/>
</dbReference>
<dbReference type="EMBL" id="JACHIP010000006">
    <property type="protein sequence ID" value="MBB5059650.1"/>
    <property type="molecule type" value="Genomic_DNA"/>
</dbReference>
<dbReference type="RefSeq" id="WP_184221343.1">
    <property type="nucleotide sequence ID" value="NZ_JACHIP010000006.1"/>
</dbReference>
<accession>A0A7W7ZGS7</accession>
<reference evidence="3 4" key="1">
    <citation type="submission" date="2020-08" db="EMBL/GenBank/DDBJ databases">
        <title>Genomic Encyclopedia of Type Strains, Phase IV (KMG-V): Genome sequencing to study the core and pangenomes of soil and plant-associated prokaryotes.</title>
        <authorList>
            <person name="Whitman W."/>
        </authorList>
    </citation>
    <scope>NUCLEOTIDE SEQUENCE [LARGE SCALE GENOMIC DNA]</scope>
    <source>
        <strain evidence="3 4">M8UP14</strain>
    </source>
</reference>
<dbReference type="FunFam" id="1.10.10.650:FF:000001">
    <property type="entry name" value="S1 RNA-binding domain 1"/>
    <property type="match status" value="1"/>
</dbReference>